<dbReference type="EMBL" id="JABBNB010000005">
    <property type="protein sequence ID" value="NMO00807.1"/>
    <property type="molecule type" value="Genomic_DNA"/>
</dbReference>
<organism evidence="1 2">
    <name type="scientific">Gordonia asplenii</name>
    <dbReference type="NCBI Taxonomy" id="2725283"/>
    <lineage>
        <taxon>Bacteria</taxon>
        <taxon>Bacillati</taxon>
        <taxon>Actinomycetota</taxon>
        <taxon>Actinomycetes</taxon>
        <taxon>Mycobacteriales</taxon>
        <taxon>Gordoniaceae</taxon>
        <taxon>Gordonia</taxon>
    </lineage>
</organism>
<comment type="caution">
    <text evidence="1">The sequence shown here is derived from an EMBL/GenBank/DDBJ whole genome shotgun (WGS) entry which is preliminary data.</text>
</comment>
<dbReference type="Proteomes" id="UP000550729">
    <property type="component" value="Unassembled WGS sequence"/>
</dbReference>
<evidence type="ECO:0000313" key="2">
    <source>
        <dbReference type="Proteomes" id="UP000550729"/>
    </source>
</evidence>
<reference evidence="1 2" key="1">
    <citation type="submission" date="2020-04" db="EMBL/GenBank/DDBJ databases">
        <title>Gordonia sp. nov. TBRC 11910.</title>
        <authorList>
            <person name="Suriyachadkun C."/>
        </authorList>
    </citation>
    <scope>NUCLEOTIDE SEQUENCE [LARGE SCALE GENOMIC DNA]</scope>
    <source>
        <strain evidence="1 2">TBRC 11910</strain>
    </source>
</reference>
<evidence type="ECO:0008006" key="3">
    <source>
        <dbReference type="Google" id="ProtNLM"/>
    </source>
</evidence>
<dbReference type="RefSeq" id="WP_170193313.1">
    <property type="nucleotide sequence ID" value="NZ_JABBNB010000005.1"/>
</dbReference>
<name>A0A848KS60_9ACTN</name>
<accession>A0A848KS60</accession>
<keyword evidence="2" id="KW-1185">Reference proteome</keyword>
<proteinExistence type="predicted"/>
<gene>
    <name evidence="1" type="ORF">HH308_06220</name>
</gene>
<protein>
    <recommendedName>
        <fullName evidence="3">Terminase</fullName>
    </recommendedName>
</protein>
<evidence type="ECO:0000313" key="1">
    <source>
        <dbReference type="EMBL" id="NMO00807.1"/>
    </source>
</evidence>
<sequence>MSLANDWTQLPDGMKLHLRNRLAEACTERGLSISSITSPGQLAIEHDPTQVQRPHLEVIDDALTSLLSGDNDRLIITTPPQVGKSFRVSRWFPFWWLTMRPHDQVVLCSYAASLAHTHTAATRDLVTMYGAQHGLRLREGAARQSDWRISAGGSMRGSGVKGGITGQPMDLGIIDDPYRDRAEADSPTIRAARWDWYSSAFSTRMSPHARVAVVLTRWHKDDLVGRLLDRDGRVEEGGRWIVVHLPAIAVAPNPMRGFYRDALGREPGEPLTHPKIDADDTAALLVHWTNRRNDATSRDWTSMFQGSPVDAEGALLTEGDIVNATGTPGEPRRIAVGIDPSGSGDRDTAGIVAGMLDDNGKTWFTHDRTAKMTSLHWSREACLLAYEVDATRFVVEVNFGGDMATDMLTQAWENLQREELIPVDALCPLVQAVHARRSKVLRAEPIAQGIKTGRCGFASGADLATLRSEWTQWEPGSTWSPGALDAAVHLASELMPPIQRVPLTEAIADITRDEVQAVEGSIAAMRMR</sequence>
<dbReference type="AlphaFoldDB" id="A0A848KS60"/>
<dbReference type="Pfam" id="PF03237">
    <property type="entry name" value="Terminase_6N"/>
    <property type="match status" value="1"/>
</dbReference>